<feature type="domain" description="Halobacterial output" evidence="1">
    <location>
        <begin position="39"/>
        <end position="113"/>
    </location>
</feature>
<proteinExistence type="predicted"/>
<dbReference type="Pfam" id="PF18545">
    <property type="entry name" value="HalOD1"/>
    <property type="match status" value="1"/>
</dbReference>
<reference evidence="3" key="1">
    <citation type="submission" date="2016-10" db="EMBL/GenBank/DDBJ databases">
        <authorList>
            <person name="Varghese N."/>
            <person name="Submissions S."/>
        </authorList>
    </citation>
    <scope>NUCLEOTIDE SEQUENCE [LARGE SCALE GENOMIC DNA]</scope>
    <source>
        <strain evidence="3">DSM 25055</strain>
    </source>
</reference>
<evidence type="ECO:0000313" key="3">
    <source>
        <dbReference type="Proteomes" id="UP000199114"/>
    </source>
</evidence>
<dbReference type="Proteomes" id="UP000199114">
    <property type="component" value="Unassembled WGS sequence"/>
</dbReference>
<dbReference type="AlphaFoldDB" id="A0A1H9QN36"/>
<accession>A0A1H9QN36</accession>
<sequence>MPGPAPRDTLTPIGITDGRTVYYDEGRGTYHTWFDDSAYEPVSTALLMAVSSVLETEPADLEALSECVEPDALNALFVHWRGDEPRIGDGSISFTFSQCAVTVRSNGEIEIDPMQRRAGAAGD</sequence>
<dbReference type="EMBL" id="FOFD01000006">
    <property type="protein sequence ID" value="SER61153.1"/>
    <property type="molecule type" value="Genomic_DNA"/>
</dbReference>
<keyword evidence="3" id="KW-1185">Reference proteome</keyword>
<dbReference type="OrthoDB" id="193772at2157"/>
<evidence type="ECO:0000259" key="1">
    <source>
        <dbReference type="Pfam" id="PF18545"/>
    </source>
</evidence>
<dbReference type="InterPro" id="IPR040624">
    <property type="entry name" value="HalOD1"/>
</dbReference>
<evidence type="ECO:0000313" key="2">
    <source>
        <dbReference type="EMBL" id="SER61153.1"/>
    </source>
</evidence>
<organism evidence="2 3">
    <name type="scientific">Natrinema salaciae</name>
    <dbReference type="NCBI Taxonomy" id="1186196"/>
    <lineage>
        <taxon>Archaea</taxon>
        <taxon>Methanobacteriati</taxon>
        <taxon>Methanobacteriota</taxon>
        <taxon>Stenosarchaea group</taxon>
        <taxon>Halobacteria</taxon>
        <taxon>Halobacteriales</taxon>
        <taxon>Natrialbaceae</taxon>
        <taxon>Natrinema</taxon>
    </lineage>
</organism>
<protein>
    <recommendedName>
        <fullName evidence="1">Halobacterial output domain-containing protein</fullName>
    </recommendedName>
</protein>
<dbReference type="RefSeq" id="WP_090621353.1">
    <property type="nucleotide sequence ID" value="NZ_FOFD01000006.1"/>
</dbReference>
<gene>
    <name evidence="2" type="ORF">SAMN04489841_4212</name>
</gene>
<name>A0A1H9QN36_9EURY</name>